<comment type="caution">
    <text evidence="2">The sequence shown here is derived from an EMBL/GenBank/DDBJ whole genome shotgun (WGS) entry which is preliminary data.</text>
</comment>
<dbReference type="AlphaFoldDB" id="A0A9P9IUG2"/>
<dbReference type="Proteomes" id="UP000738349">
    <property type="component" value="Unassembled WGS sequence"/>
</dbReference>
<reference evidence="2" key="1">
    <citation type="journal article" date="2021" name="Nat. Commun.">
        <title>Genetic determinants of endophytism in the Arabidopsis root mycobiome.</title>
        <authorList>
            <person name="Mesny F."/>
            <person name="Miyauchi S."/>
            <person name="Thiergart T."/>
            <person name="Pickel B."/>
            <person name="Atanasova L."/>
            <person name="Karlsson M."/>
            <person name="Huettel B."/>
            <person name="Barry K.W."/>
            <person name="Haridas S."/>
            <person name="Chen C."/>
            <person name="Bauer D."/>
            <person name="Andreopoulos W."/>
            <person name="Pangilinan J."/>
            <person name="LaButti K."/>
            <person name="Riley R."/>
            <person name="Lipzen A."/>
            <person name="Clum A."/>
            <person name="Drula E."/>
            <person name="Henrissat B."/>
            <person name="Kohler A."/>
            <person name="Grigoriev I.V."/>
            <person name="Martin F.M."/>
            <person name="Hacquard S."/>
        </authorList>
    </citation>
    <scope>NUCLEOTIDE SEQUENCE</scope>
    <source>
        <strain evidence="2">MPI-CAGE-AT-0147</strain>
    </source>
</reference>
<keyword evidence="3" id="KW-1185">Reference proteome</keyword>
<evidence type="ECO:0000313" key="3">
    <source>
        <dbReference type="Proteomes" id="UP000738349"/>
    </source>
</evidence>
<proteinExistence type="predicted"/>
<organism evidence="2 3">
    <name type="scientific">Dactylonectria macrodidyma</name>
    <dbReference type="NCBI Taxonomy" id="307937"/>
    <lineage>
        <taxon>Eukaryota</taxon>
        <taxon>Fungi</taxon>
        <taxon>Dikarya</taxon>
        <taxon>Ascomycota</taxon>
        <taxon>Pezizomycotina</taxon>
        <taxon>Sordariomycetes</taxon>
        <taxon>Hypocreomycetidae</taxon>
        <taxon>Hypocreales</taxon>
        <taxon>Nectriaceae</taxon>
        <taxon>Dactylonectria</taxon>
    </lineage>
</organism>
<name>A0A9P9IUG2_9HYPO</name>
<accession>A0A9P9IUG2</accession>
<feature type="region of interest" description="Disordered" evidence="1">
    <location>
        <begin position="50"/>
        <end position="93"/>
    </location>
</feature>
<evidence type="ECO:0000256" key="1">
    <source>
        <dbReference type="SAM" id="MobiDB-lite"/>
    </source>
</evidence>
<dbReference type="EMBL" id="JAGMUV010000015">
    <property type="protein sequence ID" value="KAH7133892.1"/>
    <property type="molecule type" value="Genomic_DNA"/>
</dbReference>
<feature type="compositionally biased region" description="Polar residues" evidence="1">
    <location>
        <begin position="75"/>
        <end position="89"/>
    </location>
</feature>
<gene>
    <name evidence="2" type="ORF">EDB81DRAFT_887701</name>
</gene>
<sequence>MGYNTENTKWPAAALSDEAKTQIDKFFSLLDDPSDGVGNKLADEIFTTDGSLHGGGGTANGSAGTKAPSLPHIKSNMTSKADRTSQSPSPEIRKSRENAWKLIKVRHHVIQKVYAYDSDAADVMLIGTVEMVLQNDRKVKGEFTGQIVFDGSGDRTRIKVYQDSAPLLKALRGED</sequence>
<evidence type="ECO:0000313" key="2">
    <source>
        <dbReference type="EMBL" id="KAH7133892.1"/>
    </source>
</evidence>
<protein>
    <submittedName>
        <fullName evidence="2">Uncharacterized protein</fullName>
    </submittedName>
</protein>
<dbReference type="OrthoDB" id="5075505at2759"/>